<evidence type="ECO:0000313" key="2">
    <source>
        <dbReference type="EMBL" id="GFH46173.1"/>
    </source>
</evidence>
<sequence>MENVEKDAMKNVDDTSTDKVELQAMENEGEQERGMKSPPKNTTLDKSKKNEKKEDTPFSVDKTHSGEKRRQTPFSIFSSDKKAKLDTISTIEPLSIIGTEKRQKTITIETPLSVEGNNEKNISKILNFNELETIQECQQNEAPTSVSALPASSVTYTPMTPMIQRSPVYSTPMVKEGTLNTNIIPMDVQAVSITRSLGDMVKNASGKEAVQFLSLYVDAGLTKKDAEEMTGRKIHGRLWAKARRHCNYPGPGKQVVETFWKNHRKRIGDEQLIEFMEWLRAADLIQNLSYGQKVVQFSNGRHVAIESVKRTDLIRNIVKKYYEFMESRGEEENAIDDVDDDDDDEIPNLAERSPEGYDSESDDDDDEFEAEIDFVDDDRCSATCAKTSRRCLLHQNHINKDGRNSRHKFTPRHMLSPSTIEKLLKTLTSGGIKSRAGLDNIDVEKGHENFEAMKNLIDTMCTMLGDDNKKKTLKEKVEGIVVFHKVHFERHLKAKSNRHSCMCLHCGFYSTDDPIQCPTDHCTVPCQDCQDSFAIFGEMTKLFEEVQERFGDNESQPWLQDDILLWGSQIKDFSQNLRDYRAHLADKVSEANFDDKDRDLGEGEALVVIDYKMKVLPRSFREKMKDWYSKRGISILGVEIHIIVNGERKVFYHFFISDDVNQDAEAVLCAKHFLYSKVLPRYGIKTVKFRCDGAGCFSSQEAKSSMKLWDDLARNAAANDNVFCYETAYKVMVAGCGKTALDGMFGIMTMHLIRLVNCGNSFNNADELFRLLAAYPLHRSYYHRFEPDRELLVWPKASKDLHLKQFHHLKLDSKNGEVIGKIHSDLSTDIVFTLDKTDGFARKKFSMLQYDHIPISEQNATKDPCVHVKETSFPYDSLTKELLSMLTNAPSRDPRSIQERIYEQTNDRINKSEDLVSKKWEKYKEEMKMSGYLCCPETDEKTMNKCTCIFKSEKALQKHIAEKRHVYPTVDLETNLHLLHLEGKIAFCLATGTMTNRSEIADESIHKGLVQSKKFQLVKVTEKAVLIRLLQISSRMQTDKGLDCSGKTLGEMKEECENLGIPTEGRDSWIHLLNLEFSLNKLQENTELMNVVRDTRREELVCERGDN</sequence>
<name>A0AAD3H122_9STRA</name>
<evidence type="ECO:0000256" key="1">
    <source>
        <dbReference type="SAM" id="MobiDB-lite"/>
    </source>
</evidence>
<comment type="caution">
    <text evidence="2">The sequence shown here is derived from an EMBL/GenBank/DDBJ whole genome shotgun (WGS) entry which is preliminary data.</text>
</comment>
<evidence type="ECO:0000313" key="3">
    <source>
        <dbReference type="Proteomes" id="UP001054902"/>
    </source>
</evidence>
<gene>
    <name evidence="2" type="ORF">CTEN210_02647</name>
</gene>
<protein>
    <recommendedName>
        <fullName evidence="4">C2H2-type domain-containing protein</fullName>
    </recommendedName>
</protein>
<accession>A0AAD3H122</accession>
<keyword evidence="3" id="KW-1185">Reference proteome</keyword>
<reference evidence="2 3" key="1">
    <citation type="journal article" date="2021" name="Sci. Rep.">
        <title>The genome of the diatom Chaetoceros tenuissimus carries an ancient integrated fragment of an extant virus.</title>
        <authorList>
            <person name="Hongo Y."/>
            <person name="Kimura K."/>
            <person name="Takaki Y."/>
            <person name="Yoshida Y."/>
            <person name="Baba S."/>
            <person name="Kobayashi G."/>
            <person name="Nagasaki K."/>
            <person name="Hano T."/>
            <person name="Tomaru Y."/>
        </authorList>
    </citation>
    <scope>NUCLEOTIDE SEQUENCE [LARGE SCALE GENOMIC DNA]</scope>
    <source>
        <strain evidence="2 3">NIES-3715</strain>
    </source>
</reference>
<organism evidence="2 3">
    <name type="scientific">Chaetoceros tenuissimus</name>
    <dbReference type="NCBI Taxonomy" id="426638"/>
    <lineage>
        <taxon>Eukaryota</taxon>
        <taxon>Sar</taxon>
        <taxon>Stramenopiles</taxon>
        <taxon>Ochrophyta</taxon>
        <taxon>Bacillariophyta</taxon>
        <taxon>Coscinodiscophyceae</taxon>
        <taxon>Chaetocerotophycidae</taxon>
        <taxon>Chaetocerotales</taxon>
        <taxon>Chaetocerotaceae</taxon>
        <taxon>Chaetoceros</taxon>
    </lineage>
</organism>
<feature type="compositionally biased region" description="Basic and acidic residues" evidence="1">
    <location>
        <begin position="43"/>
        <end position="70"/>
    </location>
</feature>
<proteinExistence type="predicted"/>
<feature type="compositionally biased region" description="Basic and acidic residues" evidence="1">
    <location>
        <begin position="1"/>
        <end position="21"/>
    </location>
</feature>
<feature type="region of interest" description="Disordered" evidence="1">
    <location>
        <begin position="1"/>
        <end position="76"/>
    </location>
</feature>
<dbReference type="Proteomes" id="UP001054902">
    <property type="component" value="Unassembled WGS sequence"/>
</dbReference>
<evidence type="ECO:0008006" key="4">
    <source>
        <dbReference type="Google" id="ProtNLM"/>
    </source>
</evidence>
<feature type="region of interest" description="Disordered" evidence="1">
    <location>
        <begin position="331"/>
        <end position="365"/>
    </location>
</feature>
<dbReference type="AlphaFoldDB" id="A0AAD3H122"/>
<feature type="compositionally biased region" description="Acidic residues" evidence="1">
    <location>
        <begin position="332"/>
        <end position="346"/>
    </location>
</feature>
<dbReference type="EMBL" id="BLLK01000022">
    <property type="protein sequence ID" value="GFH46173.1"/>
    <property type="molecule type" value="Genomic_DNA"/>
</dbReference>